<feature type="compositionally biased region" description="Acidic residues" evidence="1">
    <location>
        <begin position="149"/>
        <end position="161"/>
    </location>
</feature>
<proteinExistence type="predicted"/>
<keyword evidence="4" id="KW-1185">Reference proteome</keyword>
<feature type="signal peptide" evidence="2">
    <location>
        <begin position="1"/>
        <end position="24"/>
    </location>
</feature>
<reference evidence="3" key="2">
    <citation type="submission" date="2020-11" db="EMBL/GenBank/DDBJ databases">
        <authorList>
            <person name="Cecchin M."/>
            <person name="Marcolungo L."/>
            <person name="Rossato M."/>
            <person name="Girolomoni L."/>
            <person name="Cosentino E."/>
            <person name="Cuine S."/>
            <person name="Li-Beisson Y."/>
            <person name="Delledonne M."/>
            <person name="Ballottari M."/>
        </authorList>
    </citation>
    <scope>NUCLEOTIDE SEQUENCE</scope>
    <source>
        <strain evidence="3">211/11P</strain>
        <tissue evidence="3">Whole cell</tissue>
    </source>
</reference>
<gene>
    <name evidence="3" type="ORF">D9Q98_005844</name>
</gene>
<keyword evidence="2" id="KW-0732">Signal</keyword>
<accession>A0A9D4Z1B2</accession>
<name>A0A9D4Z1B2_CHLVU</name>
<sequence>MRIPPTIALLLAATLLAAAPLVSADGEVQLPDASLCTREVVREATSKDDELCVESIYGRQDAVEPCCAILADYYGPNSTRATRHCFCVESYWTSLMKLAEVARLEWADYFDGCTELGYPIYYFQDGKGPCNPSAEVEEEEEEQGRGEGEQEEEREEEEEDTPLLPLRSFGGWARGLDSDGWSLAAFIAACVAAVGSGSMAWAFVFDACSDVRRCWGARRAAA</sequence>
<dbReference type="AlphaFoldDB" id="A0A9D4Z1B2"/>
<dbReference type="OrthoDB" id="513173at2759"/>
<evidence type="ECO:0000313" key="4">
    <source>
        <dbReference type="Proteomes" id="UP001055712"/>
    </source>
</evidence>
<evidence type="ECO:0000313" key="3">
    <source>
        <dbReference type="EMBL" id="KAI3436427.1"/>
    </source>
</evidence>
<dbReference type="EMBL" id="SIDB01000002">
    <property type="protein sequence ID" value="KAI3436427.1"/>
    <property type="molecule type" value="Genomic_DNA"/>
</dbReference>
<dbReference type="Proteomes" id="UP001055712">
    <property type="component" value="Unassembled WGS sequence"/>
</dbReference>
<evidence type="ECO:0000256" key="2">
    <source>
        <dbReference type="SAM" id="SignalP"/>
    </source>
</evidence>
<evidence type="ECO:0000256" key="1">
    <source>
        <dbReference type="SAM" id="MobiDB-lite"/>
    </source>
</evidence>
<feature type="region of interest" description="Disordered" evidence="1">
    <location>
        <begin position="130"/>
        <end position="162"/>
    </location>
</feature>
<evidence type="ECO:0008006" key="5">
    <source>
        <dbReference type="Google" id="ProtNLM"/>
    </source>
</evidence>
<protein>
    <recommendedName>
        <fullName evidence="5">Bifunctional inhibitor/plant lipid transfer protein/seed storage helical domain-containing protein</fullName>
    </recommendedName>
</protein>
<organism evidence="3 4">
    <name type="scientific">Chlorella vulgaris</name>
    <name type="common">Green alga</name>
    <dbReference type="NCBI Taxonomy" id="3077"/>
    <lineage>
        <taxon>Eukaryota</taxon>
        <taxon>Viridiplantae</taxon>
        <taxon>Chlorophyta</taxon>
        <taxon>core chlorophytes</taxon>
        <taxon>Trebouxiophyceae</taxon>
        <taxon>Chlorellales</taxon>
        <taxon>Chlorellaceae</taxon>
        <taxon>Chlorella clade</taxon>
        <taxon>Chlorella</taxon>
    </lineage>
</organism>
<comment type="caution">
    <text evidence="3">The sequence shown here is derived from an EMBL/GenBank/DDBJ whole genome shotgun (WGS) entry which is preliminary data.</text>
</comment>
<feature type="chain" id="PRO_5038715505" description="Bifunctional inhibitor/plant lipid transfer protein/seed storage helical domain-containing protein" evidence="2">
    <location>
        <begin position="25"/>
        <end position="222"/>
    </location>
</feature>
<reference evidence="3" key="1">
    <citation type="journal article" date="2019" name="Plant J.">
        <title>Chlorella vulgaris genome assembly and annotation reveals the molecular basis for metabolic acclimation to high light conditions.</title>
        <authorList>
            <person name="Cecchin M."/>
            <person name="Marcolungo L."/>
            <person name="Rossato M."/>
            <person name="Girolomoni L."/>
            <person name="Cosentino E."/>
            <person name="Cuine S."/>
            <person name="Li-Beisson Y."/>
            <person name="Delledonne M."/>
            <person name="Ballottari M."/>
        </authorList>
    </citation>
    <scope>NUCLEOTIDE SEQUENCE</scope>
    <source>
        <strain evidence="3">211/11P</strain>
    </source>
</reference>